<feature type="compositionally biased region" description="Basic and acidic residues" evidence="2">
    <location>
        <begin position="923"/>
        <end position="937"/>
    </location>
</feature>
<keyword evidence="4" id="KW-1185">Reference proteome</keyword>
<dbReference type="EMBL" id="NRSJ01000067">
    <property type="protein sequence ID" value="MBK1707155.1"/>
    <property type="molecule type" value="Genomic_DNA"/>
</dbReference>
<dbReference type="InterPro" id="IPR007139">
    <property type="entry name" value="DUF349"/>
</dbReference>
<evidence type="ECO:0000256" key="1">
    <source>
        <dbReference type="SAM" id="Coils"/>
    </source>
</evidence>
<dbReference type="AlphaFoldDB" id="A0AAJ0U9N7"/>
<sequence length="994" mass="112741">MLLKRLFGRRLDNPTPVDPQDQIASALESPEVSVRRDACRKLNDLQQLRSLADGDGDAGVRELAEARYRRLLCGLDAAAPALEARLSALERSGDQALFAHAALQASDAPLRLAAIARLDDPEVLASCATADEVAANRLAAAERVHHRAALERIVKTIGKRDKRVYRLARDRVKQLAEQEERPRRARELGEALCERLGRLGRFDNWLQDRAVLEHLEQQWREIEPDIDDRLRDRFASLRQRFIDGYEAYRHAHAAQLAEQEARARAAEQRKVLITQMQQLGERAPDLDLEAFDQEASRLSSAWQQIGPADARADAEFELEQAYQAAEQQLIAERRRLEARREQEQAVARLLTDLRELADHGGAPDRRRLEALRKRRETLPESAQQARPEPASSADGSASHPAPDARLKEIDQLLASLTRRLERQQRQLERKLNALPERLDELEAHLQAGELKKADPLYQSISATLEQAHSAHAGREMSAEANNRLKAIAPQLRELRHWRRWSTDEHRAMLCAEIEALAADEQHADEPSINRLQELKDQWQKLDRQGAPADEALWQRFRAAADQIRARCKPFLDAQAALRSENRKQREALAAKLEDFLDKVDWERVDWKKLHRAAREMRQAWSSLLAAPGADRHGTRDRAIEGRFRRALRRLERSLAEERERNQAEKHDLIDQMRALADEPDLRRAVDTAKQLQQRWHTTVPARHRDENALWQQFRSASDAVFARRSAEYEARGATLRANQESREAICRDLLALAESGDEASSAGLERRISALKTRWQDTEALPVPRQAQASLNQRWREALAAARARLAMQREGERWAGLERLARCADYCDASAHELIADTESANADTCDALQRGWDALPAIEDPELAAAIGERFATILAACAEPEQRRSLAARLKEGLKQRETLCLDLEIMAQVESPAPLQEARMQRQVERLRDRMTDGDADTGDDVTPLLKDWYLACPAARSSALDARFERVKAALRRETRRSQSGAEAGPALV</sequence>
<organism evidence="3 4">
    <name type="scientific">Halochromatium glycolicum</name>
    <dbReference type="NCBI Taxonomy" id="85075"/>
    <lineage>
        <taxon>Bacteria</taxon>
        <taxon>Pseudomonadati</taxon>
        <taxon>Pseudomonadota</taxon>
        <taxon>Gammaproteobacteria</taxon>
        <taxon>Chromatiales</taxon>
        <taxon>Chromatiaceae</taxon>
        <taxon>Halochromatium</taxon>
    </lineage>
</organism>
<comment type="caution">
    <text evidence="3">The sequence shown here is derived from an EMBL/GenBank/DDBJ whole genome shotgun (WGS) entry which is preliminary data.</text>
</comment>
<feature type="coiled-coil region" evidence="1">
    <location>
        <begin position="647"/>
        <end position="678"/>
    </location>
</feature>
<feature type="coiled-coil region" evidence="1">
    <location>
        <begin position="406"/>
        <end position="444"/>
    </location>
</feature>
<name>A0AAJ0U9N7_9GAMM</name>
<reference evidence="3" key="1">
    <citation type="submission" date="2017-08" db="EMBL/GenBank/DDBJ databases">
        <authorList>
            <person name="Imhoff J.F."/>
            <person name="Rahn T."/>
            <person name="Kuenzel S."/>
            <person name="Neulinger S.C."/>
        </authorList>
    </citation>
    <scope>NUCLEOTIDE SEQUENCE</scope>
    <source>
        <strain evidence="3">DSM 11080</strain>
    </source>
</reference>
<keyword evidence="1" id="KW-0175">Coiled coil</keyword>
<reference evidence="3" key="2">
    <citation type="journal article" date="2020" name="Microorganisms">
        <title>Osmotic Adaptation and Compatible Solute Biosynthesis of Phototrophic Bacteria as Revealed from Genome Analyses.</title>
        <authorList>
            <person name="Imhoff J.F."/>
            <person name="Rahn T."/>
            <person name="Kunzel S."/>
            <person name="Keller A."/>
            <person name="Neulinger S.C."/>
        </authorList>
    </citation>
    <scope>NUCLEOTIDE SEQUENCE</scope>
    <source>
        <strain evidence="3">DSM 11080</strain>
    </source>
</reference>
<protein>
    <recommendedName>
        <fullName evidence="5">DUF349 domain-containing protein</fullName>
    </recommendedName>
</protein>
<proteinExistence type="predicted"/>
<dbReference type="Pfam" id="PF03993">
    <property type="entry name" value="DUF349"/>
    <property type="match status" value="3"/>
</dbReference>
<feature type="region of interest" description="Disordered" evidence="2">
    <location>
        <begin position="918"/>
        <end position="943"/>
    </location>
</feature>
<accession>A0AAJ0U9N7</accession>
<evidence type="ECO:0008006" key="5">
    <source>
        <dbReference type="Google" id="ProtNLM"/>
    </source>
</evidence>
<evidence type="ECO:0000256" key="2">
    <source>
        <dbReference type="SAM" id="MobiDB-lite"/>
    </source>
</evidence>
<feature type="coiled-coil region" evidence="1">
    <location>
        <begin position="319"/>
        <end position="359"/>
    </location>
</feature>
<gene>
    <name evidence="3" type="ORF">CKO40_22120</name>
</gene>
<feature type="region of interest" description="Disordered" evidence="2">
    <location>
        <begin position="376"/>
        <end position="402"/>
    </location>
</feature>
<dbReference type="Proteomes" id="UP001296776">
    <property type="component" value="Unassembled WGS sequence"/>
</dbReference>
<dbReference type="RefSeq" id="WP_200348633.1">
    <property type="nucleotide sequence ID" value="NZ_NRSJ01000067.1"/>
</dbReference>
<evidence type="ECO:0000313" key="3">
    <source>
        <dbReference type="EMBL" id="MBK1707155.1"/>
    </source>
</evidence>
<evidence type="ECO:0000313" key="4">
    <source>
        <dbReference type="Proteomes" id="UP001296776"/>
    </source>
</evidence>